<dbReference type="Proteomes" id="UP000570514">
    <property type="component" value="Unassembled WGS sequence"/>
</dbReference>
<keyword evidence="3" id="KW-1185">Reference proteome</keyword>
<evidence type="ECO:0000313" key="3">
    <source>
        <dbReference type="Proteomes" id="UP000570514"/>
    </source>
</evidence>
<sequence length="262" mass="25168">MKRHVLRFAASLIFTTGTVGVLGLQVNPGDFTSIAAKAETQASMTSAALWRQGKRFSSGISGFLQRSVARPARALQPQVSAEFTETGPRNTAAPTGSIGVAPQPAFIEIGGGLIGGGYYSGGNGGGTPGGGGGSNPGGGGNGGGTTPGGGDNGGGATPGGDHPGGGDHPDNGGNGGGTTPGGGGGTTPGGGDNGGGTTPGGGDHPGGGDNNGGCGENCVNVPESGGMLYAVLLAWSLAFGLHQFGRRRQVALQEAVKHPDQP</sequence>
<dbReference type="EMBL" id="JAASRM010000001">
    <property type="protein sequence ID" value="NIK86699.1"/>
    <property type="molecule type" value="Genomic_DNA"/>
</dbReference>
<feature type="compositionally biased region" description="Polar residues" evidence="1">
    <location>
        <begin position="80"/>
        <end position="94"/>
    </location>
</feature>
<proteinExistence type="predicted"/>
<evidence type="ECO:0000313" key="2">
    <source>
        <dbReference type="EMBL" id="NIK86699.1"/>
    </source>
</evidence>
<accession>A0A846MTY9</accession>
<feature type="compositionally biased region" description="Gly residues" evidence="1">
    <location>
        <begin position="172"/>
        <end position="209"/>
    </location>
</feature>
<feature type="compositionally biased region" description="Gly residues" evidence="1">
    <location>
        <begin position="129"/>
        <end position="163"/>
    </location>
</feature>
<gene>
    <name evidence="2" type="ORF">FHS83_000017</name>
</gene>
<dbReference type="RefSeq" id="WP_208414143.1">
    <property type="nucleotide sequence ID" value="NZ_BAAADC010000001.1"/>
</dbReference>
<comment type="caution">
    <text evidence="2">The sequence shown here is derived from an EMBL/GenBank/DDBJ whole genome shotgun (WGS) entry which is preliminary data.</text>
</comment>
<reference evidence="2 3" key="1">
    <citation type="submission" date="2020-03" db="EMBL/GenBank/DDBJ databases">
        <title>Genomic Encyclopedia of Type Strains, Phase IV (KMG-IV): sequencing the most valuable type-strain genomes for metagenomic binning, comparative biology and taxonomic classification.</title>
        <authorList>
            <person name="Goeker M."/>
        </authorList>
    </citation>
    <scope>NUCLEOTIDE SEQUENCE [LARGE SCALE GENOMIC DNA]</scope>
    <source>
        <strain evidence="2 3">DSM 19867</strain>
    </source>
</reference>
<feature type="region of interest" description="Disordered" evidence="1">
    <location>
        <begin position="80"/>
        <end position="103"/>
    </location>
</feature>
<evidence type="ECO:0000256" key="1">
    <source>
        <dbReference type="SAM" id="MobiDB-lite"/>
    </source>
</evidence>
<protein>
    <submittedName>
        <fullName evidence="2">Uncharacterized protein</fullName>
    </submittedName>
</protein>
<organism evidence="2 3">
    <name type="scientific">Rhizomicrobium palustre</name>
    <dbReference type="NCBI Taxonomy" id="189966"/>
    <lineage>
        <taxon>Bacteria</taxon>
        <taxon>Pseudomonadati</taxon>
        <taxon>Pseudomonadota</taxon>
        <taxon>Alphaproteobacteria</taxon>
        <taxon>Micropepsales</taxon>
        <taxon>Micropepsaceae</taxon>
        <taxon>Rhizomicrobium</taxon>
    </lineage>
</organism>
<dbReference type="AlphaFoldDB" id="A0A846MTY9"/>
<feature type="region of interest" description="Disordered" evidence="1">
    <location>
        <begin position="129"/>
        <end position="209"/>
    </location>
</feature>
<name>A0A846MTY9_9PROT</name>